<dbReference type="NCBIfam" id="TIGR01634">
    <property type="entry name" value="tail_P2_I"/>
    <property type="match status" value="1"/>
</dbReference>
<dbReference type="EMBL" id="SGSU01000016">
    <property type="protein sequence ID" value="RZG65380.1"/>
    <property type="molecule type" value="Genomic_DNA"/>
</dbReference>
<dbReference type="InterPro" id="IPR006521">
    <property type="entry name" value="Tail_protein_I"/>
</dbReference>
<protein>
    <submittedName>
        <fullName evidence="1">Phage tail protein I</fullName>
    </submittedName>
</protein>
<dbReference type="Proteomes" id="UP000293483">
    <property type="component" value="Unassembled WGS sequence"/>
</dbReference>
<dbReference type="Pfam" id="PF09684">
    <property type="entry name" value="Tail_P2_I"/>
    <property type="match status" value="1"/>
</dbReference>
<dbReference type="AlphaFoldDB" id="A0A4Q7AQB0"/>
<sequence length="174" mass="19721">MSSLLPPNATKLEKNAEKIGEKISSLAVPFIDLHRIDSCPAAHLPWLAWQHRVEYWQPEWSEPEKRNAIRESESFNAQRGTRSSITSLLSTVVSNFQLKAWHEFQPPQQPFTFVVMISTQHLLSIEQLLQVQTAIDATKSARDNYSISAKVKTDCDFYITGSITAGTRIHLESI</sequence>
<gene>
    <name evidence="1" type="ORF">EXE25_14020</name>
</gene>
<organism evidence="1 2">
    <name type="scientific">Acinetobacter bouvetii</name>
    <dbReference type="NCBI Taxonomy" id="202951"/>
    <lineage>
        <taxon>Bacteria</taxon>
        <taxon>Pseudomonadati</taxon>
        <taxon>Pseudomonadota</taxon>
        <taxon>Gammaproteobacteria</taxon>
        <taxon>Moraxellales</taxon>
        <taxon>Moraxellaceae</taxon>
        <taxon>Acinetobacter</taxon>
    </lineage>
</organism>
<proteinExistence type="predicted"/>
<dbReference type="RefSeq" id="WP_130147311.1">
    <property type="nucleotide sequence ID" value="NZ_SGSU01000016.1"/>
</dbReference>
<evidence type="ECO:0000313" key="2">
    <source>
        <dbReference type="Proteomes" id="UP000293483"/>
    </source>
</evidence>
<reference evidence="1 2" key="1">
    <citation type="submission" date="2019-02" db="EMBL/GenBank/DDBJ databases">
        <title>The Batch Genome Submission of Acinetobacter spp. strains.</title>
        <authorList>
            <person name="Qin J."/>
            <person name="Hu Y."/>
            <person name="Ye H."/>
            <person name="Wei L."/>
            <person name="Feng Y."/>
            <person name="Zong Z."/>
        </authorList>
    </citation>
    <scope>NUCLEOTIDE SEQUENCE [LARGE SCALE GENOMIC DNA]</scope>
    <source>
        <strain evidence="1 2">WCHABo060081</strain>
    </source>
</reference>
<comment type="caution">
    <text evidence="1">The sequence shown here is derived from an EMBL/GenBank/DDBJ whole genome shotgun (WGS) entry which is preliminary data.</text>
</comment>
<name>A0A4Q7AQB0_9GAMM</name>
<accession>A0A4Q7AQB0</accession>
<evidence type="ECO:0000313" key="1">
    <source>
        <dbReference type="EMBL" id="RZG65380.1"/>
    </source>
</evidence>